<dbReference type="GO" id="GO:0005886">
    <property type="term" value="C:plasma membrane"/>
    <property type="evidence" value="ECO:0007669"/>
    <property type="project" value="UniProtKB-SubCell"/>
</dbReference>
<evidence type="ECO:0000256" key="2">
    <source>
        <dbReference type="ARBA" id="ARBA00004389"/>
    </source>
</evidence>
<dbReference type="GO" id="GO:0005524">
    <property type="term" value="F:ATP binding"/>
    <property type="evidence" value="ECO:0007669"/>
    <property type="project" value="UniProtKB-UniRule"/>
</dbReference>
<comment type="subcellular location">
    <subcellularLocation>
        <location evidence="1">Cell membrane</location>
        <topology evidence="1">Single-pass membrane protein</topology>
    </subcellularLocation>
    <subcellularLocation>
        <location evidence="2">Endoplasmic reticulum membrane</location>
        <topology evidence="2">Single-pass membrane protein</topology>
    </subcellularLocation>
</comment>
<evidence type="ECO:0000259" key="28">
    <source>
        <dbReference type="PROSITE" id="PS50011"/>
    </source>
</evidence>
<keyword evidence="9" id="KW-0808">Transferase</keyword>
<dbReference type="InterPro" id="IPR011009">
    <property type="entry name" value="Kinase-like_dom_sf"/>
</dbReference>
<dbReference type="Gene3D" id="1.10.510.10">
    <property type="entry name" value="Transferase(Phosphotransferase) domain 1"/>
    <property type="match status" value="1"/>
</dbReference>
<dbReference type="SMART" id="SM00369">
    <property type="entry name" value="LRR_TYP"/>
    <property type="match status" value="8"/>
</dbReference>
<keyword evidence="12" id="KW-0677">Repeat</keyword>
<evidence type="ECO:0000256" key="9">
    <source>
        <dbReference type="ARBA" id="ARBA00022679"/>
    </source>
</evidence>
<evidence type="ECO:0000256" key="1">
    <source>
        <dbReference type="ARBA" id="ARBA00004162"/>
    </source>
</evidence>
<dbReference type="FunFam" id="1.10.510.10:FF:000358">
    <property type="entry name" value="Putative leucine-rich repeat receptor-like serine/threonine-protein kinase"/>
    <property type="match status" value="1"/>
</dbReference>
<evidence type="ECO:0000256" key="18">
    <source>
        <dbReference type="ARBA" id="ARBA00023170"/>
    </source>
</evidence>
<evidence type="ECO:0000256" key="11">
    <source>
        <dbReference type="ARBA" id="ARBA00022729"/>
    </source>
</evidence>
<evidence type="ECO:0000256" key="5">
    <source>
        <dbReference type="ARBA" id="ARBA00022475"/>
    </source>
</evidence>
<keyword evidence="17 26" id="KW-0472">Membrane</keyword>
<comment type="catalytic activity">
    <reaction evidence="21">
        <text>L-seryl-[protein] + ATP = O-phospho-L-seryl-[protein] + ADP + H(+)</text>
        <dbReference type="Rhea" id="RHEA:17989"/>
        <dbReference type="Rhea" id="RHEA-COMP:9863"/>
        <dbReference type="Rhea" id="RHEA-COMP:11604"/>
        <dbReference type="ChEBI" id="CHEBI:15378"/>
        <dbReference type="ChEBI" id="CHEBI:29999"/>
        <dbReference type="ChEBI" id="CHEBI:30616"/>
        <dbReference type="ChEBI" id="CHEBI:83421"/>
        <dbReference type="ChEBI" id="CHEBI:456216"/>
        <dbReference type="EC" id="2.7.11.1"/>
    </reaction>
</comment>
<evidence type="ECO:0000256" key="4">
    <source>
        <dbReference type="ARBA" id="ARBA00012513"/>
    </source>
</evidence>
<dbReference type="InterPro" id="IPR032675">
    <property type="entry name" value="LRR_dom_sf"/>
</dbReference>
<dbReference type="GO" id="GO:0004674">
    <property type="term" value="F:protein serine/threonine kinase activity"/>
    <property type="evidence" value="ECO:0007669"/>
    <property type="project" value="UniProtKB-KW"/>
</dbReference>
<keyword evidence="13 25" id="KW-0547">Nucleotide-binding</keyword>
<dbReference type="InterPro" id="IPR013210">
    <property type="entry name" value="LRR_N_plant-typ"/>
</dbReference>
<dbReference type="PANTHER" id="PTHR27008">
    <property type="entry name" value="OS04G0122200 PROTEIN"/>
    <property type="match status" value="1"/>
</dbReference>
<evidence type="ECO:0000256" key="10">
    <source>
        <dbReference type="ARBA" id="ARBA00022692"/>
    </source>
</evidence>
<evidence type="ECO:0000256" key="24">
    <source>
        <dbReference type="ARBA" id="ARBA00072040"/>
    </source>
</evidence>
<dbReference type="Pfam" id="PF08263">
    <property type="entry name" value="LRRNT_2"/>
    <property type="match status" value="1"/>
</dbReference>
<dbReference type="SUPFAM" id="SSF52058">
    <property type="entry name" value="L domain-like"/>
    <property type="match status" value="1"/>
</dbReference>
<keyword evidence="5" id="KW-1003">Cell membrane</keyword>
<evidence type="ECO:0000256" key="6">
    <source>
        <dbReference type="ARBA" id="ARBA00022527"/>
    </source>
</evidence>
<feature type="domain" description="Protein kinase" evidence="28">
    <location>
        <begin position="739"/>
        <end position="1041"/>
    </location>
</feature>
<accession>A0A8T0UQD7</accession>
<dbReference type="InterPro" id="IPR003591">
    <property type="entry name" value="Leu-rich_rpt_typical-subtyp"/>
</dbReference>
<feature type="signal peptide" evidence="27">
    <location>
        <begin position="1"/>
        <end position="24"/>
    </location>
</feature>
<dbReference type="EMBL" id="CM029041">
    <property type="protein sequence ID" value="KAG2624528.1"/>
    <property type="molecule type" value="Genomic_DNA"/>
</dbReference>
<evidence type="ECO:0000256" key="14">
    <source>
        <dbReference type="ARBA" id="ARBA00022777"/>
    </source>
</evidence>
<dbReference type="AlphaFoldDB" id="A0A8T0UQD7"/>
<dbReference type="PROSITE" id="PS50011">
    <property type="entry name" value="PROTEIN_KINASE_DOM"/>
    <property type="match status" value="1"/>
</dbReference>
<dbReference type="OrthoDB" id="1103805at2759"/>
<dbReference type="PROSITE" id="PS00107">
    <property type="entry name" value="PROTEIN_KINASE_ATP"/>
    <property type="match status" value="1"/>
</dbReference>
<feature type="chain" id="PRO_5036274847" description="Receptor kinase-like protein Xa21" evidence="27">
    <location>
        <begin position="25"/>
        <end position="1045"/>
    </location>
</feature>
<comment type="function">
    <text evidence="23">The processed protein kinase Xa21 chain released by protein cleavage after X.oryzae pv. oryzae protein Ax21 detection translocates into the nucleus where it can bind and regulate WRKY62, a transcription factor. Confers resistance to the bacterial pathogen X.oryzae pv. oryzae (Xoo).</text>
</comment>
<dbReference type="Gene3D" id="3.80.10.10">
    <property type="entry name" value="Ribonuclease Inhibitor"/>
    <property type="match status" value="2"/>
</dbReference>
<keyword evidence="7" id="KW-0597">Phosphoprotein</keyword>
<dbReference type="Pfam" id="PF13855">
    <property type="entry name" value="LRR_8"/>
    <property type="match status" value="1"/>
</dbReference>
<keyword evidence="16 26" id="KW-1133">Transmembrane helix</keyword>
<name>A0A8T0UQD7_PANVG</name>
<evidence type="ECO:0000256" key="3">
    <source>
        <dbReference type="ARBA" id="ARBA00008684"/>
    </source>
</evidence>
<evidence type="ECO:0000256" key="20">
    <source>
        <dbReference type="ARBA" id="ARBA00047899"/>
    </source>
</evidence>
<dbReference type="GO" id="GO:0005789">
    <property type="term" value="C:endoplasmic reticulum membrane"/>
    <property type="evidence" value="ECO:0007669"/>
    <property type="project" value="UniProtKB-SubCell"/>
</dbReference>
<evidence type="ECO:0000256" key="7">
    <source>
        <dbReference type="ARBA" id="ARBA00022553"/>
    </source>
</evidence>
<dbReference type="GO" id="GO:0009791">
    <property type="term" value="P:post-embryonic development"/>
    <property type="evidence" value="ECO:0007669"/>
    <property type="project" value="UniProtKB-ARBA"/>
</dbReference>
<evidence type="ECO:0000313" key="29">
    <source>
        <dbReference type="EMBL" id="KAG2624527.1"/>
    </source>
</evidence>
<evidence type="ECO:0000256" key="17">
    <source>
        <dbReference type="ARBA" id="ARBA00023136"/>
    </source>
</evidence>
<dbReference type="SMART" id="SM00220">
    <property type="entry name" value="S_TKc"/>
    <property type="match status" value="1"/>
</dbReference>
<keyword evidence="10 26" id="KW-0812">Transmembrane</keyword>
<dbReference type="SUPFAM" id="SSF56112">
    <property type="entry name" value="Protein kinase-like (PK-like)"/>
    <property type="match status" value="1"/>
</dbReference>
<dbReference type="EC" id="2.7.11.1" evidence="4"/>
<comment type="catalytic activity">
    <reaction evidence="20">
        <text>L-threonyl-[protein] + ATP = O-phospho-L-threonyl-[protein] + ADP + H(+)</text>
        <dbReference type="Rhea" id="RHEA:46608"/>
        <dbReference type="Rhea" id="RHEA-COMP:11060"/>
        <dbReference type="Rhea" id="RHEA-COMP:11605"/>
        <dbReference type="ChEBI" id="CHEBI:15378"/>
        <dbReference type="ChEBI" id="CHEBI:30013"/>
        <dbReference type="ChEBI" id="CHEBI:30616"/>
        <dbReference type="ChEBI" id="CHEBI:61977"/>
        <dbReference type="ChEBI" id="CHEBI:456216"/>
        <dbReference type="EC" id="2.7.11.1"/>
    </reaction>
</comment>
<dbReference type="PROSITE" id="PS00108">
    <property type="entry name" value="PROTEIN_KINASE_ST"/>
    <property type="match status" value="1"/>
</dbReference>
<keyword evidence="30" id="KW-1185">Reference proteome</keyword>
<gene>
    <name evidence="29" type="ORF">PVAP13_3KG140500</name>
</gene>
<dbReference type="Proteomes" id="UP000823388">
    <property type="component" value="Chromosome 3K"/>
</dbReference>
<dbReference type="PANTHER" id="PTHR27008:SF397">
    <property type="entry name" value="OS01G0523100 PROTEIN"/>
    <property type="match status" value="1"/>
</dbReference>
<dbReference type="InterPro" id="IPR017441">
    <property type="entry name" value="Protein_kinase_ATP_BS"/>
</dbReference>
<keyword evidence="15 25" id="KW-0067">ATP-binding</keyword>
<evidence type="ECO:0000256" key="13">
    <source>
        <dbReference type="ARBA" id="ARBA00022741"/>
    </source>
</evidence>
<proteinExistence type="inferred from homology"/>
<comment type="similarity">
    <text evidence="3">Belongs to the protein kinase superfamily. Ser/Thr protein kinase family.</text>
</comment>
<organism evidence="29 30">
    <name type="scientific">Panicum virgatum</name>
    <name type="common">Blackwell switchgrass</name>
    <dbReference type="NCBI Taxonomy" id="38727"/>
    <lineage>
        <taxon>Eukaryota</taxon>
        <taxon>Viridiplantae</taxon>
        <taxon>Streptophyta</taxon>
        <taxon>Embryophyta</taxon>
        <taxon>Tracheophyta</taxon>
        <taxon>Spermatophyta</taxon>
        <taxon>Magnoliopsida</taxon>
        <taxon>Liliopsida</taxon>
        <taxon>Poales</taxon>
        <taxon>Poaceae</taxon>
        <taxon>PACMAD clade</taxon>
        <taxon>Panicoideae</taxon>
        <taxon>Panicodae</taxon>
        <taxon>Paniceae</taxon>
        <taxon>Panicinae</taxon>
        <taxon>Panicum</taxon>
        <taxon>Panicum sect. Hiantes</taxon>
    </lineage>
</organism>
<sequence length="1045" mass="113139">MTTLRSMLTLLLLVLLLTFWPASSSSSLAGEHGDREALLAFKEALSDDSGALSSWNDSSSDFCRWAGVKCSRWHPGRVVSLSLPDANLGGSISPDIGNLTFLRRLDLLNNKLSGEIPRTLDRLRRLRFLDLAYNSLAGEIPADLSNCSNLVYLSFEVNELHGGIPSGLGSLSQLQVLYVGENNIGGRIPPSLGNLSVLESLALYQNRLEGTIPEGLSRLGYLRYIQAGRNSLSGTIPLLFFNMSSLQYLGFSSNKMHGKLPPDAGRHLPDLQVLRLGGIGNNFSGPIPPFLRNATRIQELGLANNSFEGTVPPEVGMLCPVSVEMGSNMLQAEDDADWEFVRHFTNCSRLEVLDISDNAFGGVLPSFVANFTGPLNNLLMGKNRLSGVIPPGIGNLLDLEALEFAGNNLHGVIPEDIGWLRNLKYFSLEENRLSGGIPPSFGNLTQLLTLVLSNNRLNGSIPENLGSLQKSTTMKLSSNRLTGAIPEVIFSLSSLTDSLLLSDNYLSGVLPPQIGNLKHATTLDLSRNNLSGQVPRALGDCASLVSLALDDNYFTGSIPPSIGDLKGLSVLNFTRNALSGTIPQELSKIHGLQKLYLAHNNLSGAIPQLLANSSALVELDLSYNHLDGEVPSYGVFSNTSRISVIGNDGLCGGVAEMKLPPCVVKPHSHQKLLQLKILLPVAGIVILLSLLLLFVLFLCKGNRKGLDRNNATEDRLLDLDINQYPRVSYLELFEATDGFSPSNLIGAGKYGSVYKGNLSFAAARNSIVAVKVFTLQQPGSSRSFLAECEALRQVKHRNLINIITCCSGTDSRGNDFRALVFDFMPRYSLDRWLQPRSNEQTHKLSLAQLLNIAIDVADALDYLHNSSWPTVIHCDLKPSNILLGSDWTAYVADFGLAKLVGEPMDQSNLNIGTESTIGIRGTIGYVAPEYGAGGQASVAGDAYSFGVTLLEMFTGKAPTDDMFTEGLTLHLLAEAGLPDKIPEIIDPEILLDELHDDDSGILINCLTSVIEVGVSCSKDSPSERMNMKHAAAKLNKIREEIERIP</sequence>
<dbReference type="FunFam" id="3.80.10.10:FF:000233">
    <property type="entry name" value="Leucine-rich repeat receptor-like protein kinase TDR"/>
    <property type="match status" value="1"/>
</dbReference>
<dbReference type="InterPro" id="IPR001611">
    <property type="entry name" value="Leu-rich_rpt"/>
</dbReference>
<dbReference type="FunFam" id="3.80.10.10:FF:000627">
    <property type="entry name" value="Probable leucine-rich repeat receptor-like protein kinase At2g33170"/>
    <property type="match status" value="1"/>
</dbReference>
<evidence type="ECO:0000313" key="30">
    <source>
        <dbReference type="Proteomes" id="UP000823388"/>
    </source>
</evidence>
<dbReference type="InterPro" id="IPR051809">
    <property type="entry name" value="Plant_receptor-like_S/T_kinase"/>
</dbReference>
<dbReference type="Pfam" id="PF07714">
    <property type="entry name" value="PK_Tyr_Ser-Thr"/>
    <property type="match status" value="1"/>
</dbReference>
<dbReference type="SUPFAM" id="SSF52047">
    <property type="entry name" value="RNI-like"/>
    <property type="match status" value="1"/>
</dbReference>
<evidence type="ECO:0000256" key="21">
    <source>
        <dbReference type="ARBA" id="ARBA00048679"/>
    </source>
</evidence>
<keyword evidence="6" id="KW-0723">Serine/threonine-protein kinase</keyword>
<dbReference type="InterPro" id="IPR000719">
    <property type="entry name" value="Prot_kinase_dom"/>
</dbReference>
<keyword evidence="19" id="KW-0325">Glycoprotein</keyword>
<evidence type="ECO:0000256" key="26">
    <source>
        <dbReference type="SAM" id="Phobius"/>
    </source>
</evidence>
<keyword evidence="8" id="KW-0433">Leucine-rich repeat</keyword>
<dbReference type="Pfam" id="PF00560">
    <property type="entry name" value="LRR_1"/>
    <property type="match status" value="7"/>
</dbReference>
<evidence type="ECO:0000256" key="19">
    <source>
        <dbReference type="ARBA" id="ARBA00023180"/>
    </source>
</evidence>
<dbReference type="EMBL" id="CM029041">
    <property type="protein sequence ID" value="KAG2624527.1"/>
    <property type="molecule type" value="Genomic_DNA"/>
</dbReference>
<evidence type="ECO:0000256" key="16">
    <source>
        <dbReference type="ARBA" id="ARBA00022989"/>
    </source>
</evidence>
<protein>
    <recommendedName>
        <fullName evidence="24">Receptor kinase-like protein Xa21</fullName>
        <ecNumber evidence="4">2.7.11.1</ecNumber>
    </recommendedName>
</protein>
<dbReference type="InterPro" id="IPR008271">
    <property type="entry name" value="Ser/Thr_kinase_AS"/>
</dbReference>
<evidence type="ECO:0000256" key="8">
    <source>
        <dbReference type="ARBA" id="ARBA00022614"/>
    </source>
</evidence>
<evidence type="ECO:0000256" key="12">
    <source>
        <dbReference type="ARBA" id="ARBA00022737"/>
    </source>
</evidence>
<dbReference type="FunFam" id="3.80.10.10:FF:000041">
    <property type="entry name" value="LRR receptor-like serine/threonine-protein kinase ERECTA"/>
    <property type="match status" value="1"/>
</dbReference>
<comment type="caution">
    <text evidence="29">The sequence shown here is derived from an EMBL/GenBank/DDBJ whole genome shotgun (WGS) entry which is preliminary data.</text>
</comment>
<comment type="function">
    <text evidence="22">Receptor kinase that detects X.oryzae pv. oryzae protein Ax21 to promote innate immunity. Following X.oryzae pv. oryzae protein Ax21 detection, undergoes cleavage, releasing the processed protein kinase Xa21 chain.</text>
</comment>
<dbReference type="InterPro" id="IPR001245">
    <property type="entry name" value="Ser-Thr/Tyr_kinase_cat_dom"/>
</dbReference>
<keyword evidence="18" id="KW-0675">Receptor</keyword>
<evidence type="ECO:0000256" key="15">
    <source>
        <dbReference type="ARBA" id="ARBA00022840"/>
    </source>
</evidence>
<evidence type="ECO:0000256" key="23">
    <source>
        <dbReference type="ARBA" id="ARBA00056628"/>
    </source>
</evidence>
<feature type="transmembrane region" description="Helical" evidence="26">
    <location>
        <begin position="677"/>
        <end position="699"/>
    </location>
</feature>
<evidence type="ECO:0000256" key="27">
    <source>
        <dbReference type="SAM" id="SignalP"/>
    </source>
</evidence>
<keyword evidence="11 27" id="KW-0732">Signal</keyword>
<keyword evidence="14" id="KW-0418">Kinase</keyword>
<evidence type="ECO:0000256" key="25">
    <source>
        <dbReference type="PROSITE-ProRule" id="PRU10141"/>
    </source>
</evidence>
<dbReference type="Gene3D" id="3.30.200.20">
    <property type="entry name" value="Phosphorylase Kinase, domain 1"/>
    <property type="match status" value="1"/>
</dbReference>
<reference evidence="29" key="1">
    <citation type="submission" date="2020-05" db="EMBL/GenBank/DDBJ databases">
        <title>WGS assembly of Panicum virgatum.</title>
        <authorList>
            <person name="Lovell J.T."/>
            <person name="Jenkins J."/>
            <person name="Shu S."/>
            <person name="Juenger T.E."/>
            <person name="Schmutz J."/>
        </authorList>
    </citation>
    <scope>NUCLEOTIDE SEQUENCE</scope>
    <source>
        <strain evidence="29">AP13</strain>
    </source>
</reference>
<evidence type="ECO:0000256" key="22">
    <source>
        <dbReference type="ARBA" id="ARBA00054320"/>
    </source>
</evidence>
<dbReference type="FunFam" id="3.30.200.20:FF:000432">
    <property type="entry name" value="LRR receptor-like serine/threonine-protein kinase EFR"/>
    <property type="match status" value="1"/>
</dbReference>
<feature type="binding site" evidence="25">
    <location>
        <position position="771"/>
    </location>
    <ligand>
        <name>ATP</name>
        <dbReference type="ChEBI" id="CHEBI:30616"/>
    </ligand>
</feature>